<comment type="subcellular location">
    <subcellularLocation>
        <location evidence="1">Cell membrane</location>
        <topology evidence="1">Multi-pass membrane protein</topology>
    </subcellularLocation>
</comment>
<keyword evidence="4 6" id="KW-1133">Transmembrane helix</keyword>
<keyword evidence="10" id="KW-1185">Reference proteome</keyword>
<dbReference type="OrthoDB" id="9775544at2"/>
<evidence type="ECO:0000256" key="5">
    <source>
        <dbReference type="ARBA" id="ARBA00023136"/>
    </source>
</evidence>
<feature type="domain" description="MacB-like periplasmic core" evidence="8">
    <location>
        <begin position="20"/>
        <end position="188"/>
    </location>
</feature>
<dbReference type="Proteomes" id="UP000318413">
    <property type="component" value="Unassembled WGS sequence"/>
</dbReference>
<dbReference type="Pfam" id="PF02687">
    <property type="entry name" value="FtsX"/>
    <property type="match status" value="2"/>
</dbReference>
<accession>A0A502BX29</accession>
<protein>
    <submittedName>
        <fullName evidence="9">FtsX-like permease family protein</fullName>
    </submittedName>
</protein>
<dbReference type="AlphaFoldDB" id="A0A502BX29"/>
<sequence length="830" mass="85208">MTTAWRLALRDLRRGGRGLLLLALCLFLGIAAIAGIGSLSASLLAALDTQGRQILGGDVELSVSQRRASVEEAAAFAGSGRVAEVVSLRAMASGPSGTPVLVDLRGVDDAWPLVGQFRLKTGALAPRPRGDQIALAPAAADRIGVRVGDRVRIGMADLRVIGLIAEEPDRLGAGFALGPPVMVDMRGLDATRLLQPGSLYESHYRLALSRPDRAQVTGAALVKRFANAGWSARTSAQAARGLRRGVGQLGQFLLLIGLAALAIAGVGVGSGVAAYLSAKTRIIAILKVLGAGSRTIAAIFLVQLGLVAGIGIAAGLAVGAVVPGIVAAVAGAALPVAPRLALYPAPLVSAALLGLIVALLFALPALARARAIPAATLMRDALATRRLPGASVMIGMAALLAALVALAVLTATDRMLALVFVGAVAAVVVLLWLVGLGIRAGLARLPRPRAPLLRLALANLHRPGAQTDRLVVALGLGFSLFVGLAVIDTSLSAELDGAAPAKAPRFFAIDLQPDDAAQFRRIVTAAAPDARTEAVPSLRGSIVAIRGVSVASMKTLPDGAWVLRGDRTLTWSADVPPRNEVVAGRWWPADYRGPPLVSLEDRAAQALGLRIGDTITVSVLGVDVPARIAALRRIDWGGLGLNFAIVFSPGYIEEAPHSLLASVYAPPGRDGVIARRVAAALPSVTMIRVGDVIGKIGAVLGQVALAIRAAAAVTVAAGIAVLIGAVAAAERTRRYDAVILKLLGATARQVLTAQAIEYALLSLVLAVIALIAGGGAGWFVLGHVFDLEFAPDWTVVALTLGAAMVMTLGIGLLGSLPALRARPAETLRFL</sequence>
<dbReference type="GO" id="GO:0005886">
    <property type="term" value="C:plasma membrane"/>
    <property type="evidence" value="ECO:0007669"/>
    <property type="project" value="UniProtKB-SubCell"/>
</dbReference>
<reference evidence="9 10" key="1">
    <citation type="journal article" date="2019" name="Environ. Microbiol.">
        <title>Species interactions and distinct microbial communities in high Arctic permafrost affected cryosols are associated with the CH4 and CO2 gas fluxes.</title>
        <authorList>
            <person name="Altshuler I."/>
            <person name="Hamel J."/>
            <person name="Turney S."/>
            <person name="Magnuson E."/>
            <person name="Levesque R."/>
            <person name="Greer C."/>
            <person name="Whyte L.G."/>
        </authorList>
    </citation>
    <scope>NUCLEOTIDE SEQUENCE [LARGE SCALE GENOMIC DNA]</scope>
    <source>
        <strain evidence="9 10">S5.1</strain>
    </source>
</reference>
<feature type="transmembrane region" description="Helical" evidence="6">
    <location>
        <begin position="252"/>
        <end position="276"/>
    </location>
</feature>
<feature type="transmembrane region" description="Helical" evidence="6">
    <location>
        <begin position="297"/>
        <end position="330"/>
    </location>
</feature>
<keyword evidence="2" id="KW-1003">Cell membrane</keyword>
<dbReference type="Pfam" id="PF12704">
    <property type="entry name" value="MacB_PCD"/>
    <property type="match status" value="1"/>
</dbReference>
<keyword evidence="5 6" id="KW-0472">Membrane</keyword>
<feature type="domain" description="ABC3 transporter permease C-terminal" evidence="7">
    <location>
        <begin position="255"/>
        <end position="373"/>
    </location>
</feature>
<feature type="transmembrane region" description="Helical" evidence="6">
    <location>
        <begin position="387"/>
        <end position="409"/>
    </location>
</feature>
<evidence type="ECO:0000256" key="2">
    <source>
        <dbReference type="ARBA" id="ARBA00022475"/>
    </source>
</evidence>
<evidence type="ECO:0000256" key="4">
    <source>
        <dbReference type="ARBA" id="ARBA00022989"/>
    </source>
</evidence>
<evidence type="ECO:0000313" key="10">
    <source>
        <dbReference type="Proteomes" id="UP000318413"/>
    </source>
</evidence>
<name>A0A502BX29_9SPHN</name>
<evidence type="ECO:0000256" key="6">
    <source>
        <dbReference type="SAM" id="Phobius"/>
    </source>
</evidence>
<feature type="transmembrane region" description="Helical" evidence="6">
    <location>
        <begin position="415"/>
        <end position="438"/>
    </location>
</feature>
<dbReference type="EMBL" id="RCZK01000027">
    <property type="protein sequence ID" value="TPG05083.1"/>
    <property type="molecule type" value="Genomic_DNA"/>
</dbReference>
<comment type="caution">
    <text evidence="9">The sequence shown here is derived from an EMBL/GenBank/DDBJ whole genome shotgun (WGS) entry which is preliminary data.</text>
</comment>
<evidence type="ECO:0000256" key="3">
    <source>
        <dbReference type="ARBA" id="ARBA00022692"/>
    </source>
</evidence>
<keyword evidence="3 6" id="KW-0812">Transmembrane</keyword>
<feature type="transmembrane region" description="Helical" evidence="6">
    <location>
        <begin position="705"/>
        <end position="729"/>
    </location>
</feature>
<feature type="transmembrane region" description="Helical" evidence="6">
    <location>
        <begin position="342"/>
        <end position="366"/>
    </location>
</feature>
<evidence type="ECO:0000256" key="1">
    <source>
        <dbReference type="ARBA" id="ARBA00004651"/>
    </source>
</evidence>
<feature type="transmembrane region" description="Helical" evidence="6">
    <location>
        <begin position="470"/>
        <end position="487"/>
    </location>
</feature>
<feature type="transmembrane region" description="Helical" evidence="6">
    <location>
        <begin position="793"/>
        <end position="819"/>
    </location>
</feature>
<evidence type="ECO:0000259" key="8">
    <source>
        <dbReference type="Pfam" id="PF12704"/>
    </source>
</evidence>
<dbReference type="RefSeq" id="WP_140872832.1">
    <property type="nucleotide sequence ID" value="NZ_RCZK01000027.1"/>
</dbReference>
<dbReference type="InterPro" id="IPR025857">
    <property type="entry name" value="MacB_PCD"/>
</dbReference>
<proteinExistence type="predicted"/>
<dbReference type="PANTHER" id="PTHR30287:SF1">
    <property type="entry name" value="INNER MEMBRANE PROTEIN"/>
    <property type="match status" value="1"/>
</dbReference>
<feature type="transmembrane region" description="Helical" evidence="6">
    <location>
        <begin position="758"/>
        <end position="781"/>
    </location>
</feature>
<dbReference type="InterPro" id="IPR038766">
    <property type="entry name" value="Membrane_comp_ABC_pdt"/>
</dbReference>
<dbReference type="PANTHER" id="PTHR30287">
    <property type="entry name" value="MEMBRANE COMPONENT OF PREDICTED ABC SUPERFAMILY METABOLITE UPTAKE TRANSPORTER"/>
    <property type="match status" value="1"/>
</dbReference>
<evidence type="ECO:0000259" key="7">
    <source>
        <dbReference type="Pfam" id="PF02687"/>
    </source>
</evidence>
<evidence type="ECO:0000313" key="9">
    <source>
        <dbReference type="EMBL" id="TPG05083.1"/>
    </source>
</evidence>
<feature type="domain" description="ABC3 transporter permease C-terminal" evidence="7">
    <location>
        <begin position="710"/>
        <end position="820"/>
    </location>
</feature>
<gene>
    <name evidence="9" type="ORF">EAH84_15215</name>
</gene>
<organism evidence="9 10">
    <name type="scientific">Sphingomonas oligophenolica</name>
    <dbReference type="NCBI Taxonomy" id="301154"/>
    <lineage>
        <taxon>Bacteria</taxon>
        <taxon>Pseudomonadati</taxon>
        <taxon>Pseudomonadota</taxon>
        <taxon>Alphaproteobacteria</taxon>
        <taxon>Sphingomonadales</taxon>
        <taxon>Sphingomonadaceae</taxon>
        <taxon>Sphingomonas</taxon>
    </lineage>
</organism>
<dbReference type="InterPro" id="IPR003838">
    <property type="entry name" value="ABC3_permease_C"/>
</dbReference>